<keyword evidence="1" id="KW-1133">Transmembrane helix</keyword>
<dbReference type="AlphaFoldDB" id="A0A0H5P0M3"/>
<reference evidence="4" key="1">
    <citation type="submission" date="2015-03" db="EMBL/GenBank/DDBJ databases">
        <authorList>
            <consortium name="Pathogen Informatics"/>
        </authorList>
    </citation>
    <scope>NUCLEOTIDE SEQUENCE [LARGE SCALE GENOMIC DNA]</scope>
    <source>
        <strain evidence="4">NCTC11134</strain>
        <plasmid evidence="4">2</plasmid>
    </source>
</reference>
<organism evidence="3 4">
    <name type="scientific">Nocardia farcinica</name>
    <dbReference type="NCBI Taxonomy" id="37329"/>
    <lineage>
        <taxon>Bacteria</taxon>
        <taxon>Bacillati</taxon>
        <taxon>Actinomycetota</taxon>
        <taxon>Actinomycetes</taxon>
        <taxon>Mycobacteriales</taxon>
        <taxon>Nocardiaceae</taxon>
        <taxon>Nocardia</taxon>
    </lineage>
</organism>
<dbReference type="Proteomes" id="UP000057820">
    <property type="component" value="Plasmid 2"/>
</dbReference>
<keyword evidence="1" id="KW-0472">Membrane</keyword>
<dbReference type="Pfam" id="PF08044">
    <property type="entry name" value="DUF1707"/>
    <property type="match status" value="1"/>
</dbReference>
<evidence type="ECO:0000256" key="1">
    <source>
        <dbReference type="SAM" id="Phobius"/>
    </source>
</evidence>
<evidence type="ECO:0000313" key="4">
    <source>
        <dbReference type="Proteomes" id="UP000057820"/>
    </source>
</evidence>
<proteinExistence type="predicted"/>
<protein>
    <submittedName>
        <fullName evidence="3">Domain of uncharacterized function (DUF1707)</fullName>
    </submittedName>
</protein>
<feature type="transmembrane region" description="Helical" evidence="1">
    <location>
        <begin position="86"/>
        <end position="110"/>
    </location>
</feature>
<dbReference type="KEGG" id="nfr:ERS450000_04305"/>
<accession>A0A0H5P0M3</accession>
<name>A0A0H5P0M3_NOCFR</name>
<evidence type="ECO:0000313" key="3">
    <source>
        <dbReference type="EMBL" id="CRY81232.1"/>
    </source>
</evidence>
<dbReference type="InterPro" id="IPR012551">
    <property type="entry name" value="DUF1707_SHOCT-like"/>
</dbReference>
<keyword evidence="3" id="KW-0614">Plasmid</keyword>
<dbReference type="EMBL" id="LN868939">
    <property type="protein sequence ID" value="CRY81232.1"/>
    <property type="molecule type" value="Genomic_DNA"/>
</dbReference>
<keyword evidence="1" id="KW-0812">Transmembrane</keyword>
<sequence length="267" mass="27336">MSSAPSGALRAADSDRADVCGMLDAALADGQLTAAEHATRTSAAMRAVTFADLETLIADLQLPEALVDTPVVRADLRRPHRLRMPLAIVAGAAALGAVVGLAVGCAGGGAETAAEAGRPAFTTPNGLARFIADYRAHFGDTSVDEVTLHPEHVSIVRRAADNPAQEDRWDYDGEFDHSVTTSRDPDDPTIDLAALDLPAIAAVLAGSTRTVGVPEGAVTHLGIEPSDHAGIAGGLEVQIFVADERGGRGDLTVAADGAPVAVFPAGR</sequence>
<dbReference type="PANTHER" id="PTHR40763:SF4">
    <property type="entry name" value="DUF1707 DOMAIN-CONTAINING PROTEIN"/>
    <property type="match status" value="1"/>
</dbReference>
<gene>
    <name evidence="3" type="ORF">ERS450000_04305</name>
</gene>
<dbReference type="PANTHER" id="PTHR40763">
    <property type="entry name" value="MEMBRANE PROTEIN-RELATED"/>
    <property type="match status" value="1"/>
</dbReference>
<evidence type="ECO:0000259" key="2">
    <source>
        <dbReference type="Pfam" id="PF08044"/>
    </source>
</evidence>
<dbReference type="RefSeq" id="WP_060593969.1">
    <property type="nucleotide sequence ID" value="NZ_CAACYE020000001.1"/>
</dbReference>
<feature type="domain" description="DUF1707" evidence="2">
    <location>
        <begin position="9"/>
        <end position="61"/>
    </location>
</feature>
<geneLocation type="plasmid" evidence="3">
    <name>2</name>
</geneLocation>